<feature type="binding site" evidence="9 10">
    <location>
        <position position="190"/>
    </location>
    <ligand>
        <name>Zn(2+)</name>
        <dbReference type="ChEBI" id="CHEBI:29105"/>
    </ligand>
</feature>
<dbReference type="Gene3D" id="3.30.1600.10">
    <property type="entry name" value="SIR2/SIRT2 'Small Domain"/>
    <property type="match status" value="1"/>
</dbReference>
<keyword evidence="4 6" id="KW-0862">Zinc</keyword>
<evidence type="ECO:0000256" key="2">
    <source>
        <dbReference type="ARBA" id="ARBA00022679"/>
    </source>
</evidence>
<dbReference type="PIRSF" id="PIRSF037938">
    <property type="entry name" value="SIR2_euk"/>
    <property type="match status" value="1"/>
</dbReference>
<name>A0A7S2Y729_9STRA</name>
<feature type="region of interest" description="Disordered" evidence="11">
    <location>
        <begin position="1"/>
        <end position="53"/>
    </location>
</feature>
<evidence type="ECO:0000256" key="5">
    <source>
        <dbReference type="ARBA" id="ARBA00023027"/>
    </source>
</evidence>
<feature type="binding site" evidence="8">
    <location>
        <begin position="282"/>
        <end position="284"/>
    </location>
    <ligand>
        <name>NAD(+)</name>
        <dbReference type="ChEBI" id="CHEBI:57540"/>
    </ligand>
</feature>
<dbReference type="GO" id="GO:0017136">
    <property type="term" value="F:histone deacetylase activity, NAD-dependent"/>
    <property type="evidence" value="ECO:0007669"/>
    <property type="project" value="InterPro"/>
</dbReference>
<dbReference type="GO" id="GO:0008270">
    <property type="term" value="F:zinc ion binding"/>
    <property type="evidence" value="ECO:0007669"/>
    <property type="project" value="UniProtKB-UniRule"/>
</dbReference>
<dbReference type="InterPro" id="IPR029035">
    <property type="entry name" value="DHS-like_NAD/FAD-binding_dom"/>
</dbReference>
<accession>A0A7S2Y729</accession>
<evidence type="ECO:0000256" key="11">
    <source>
        <dbReference type="SAM" id="MobiDB-lite"/>
    </source>
</evidence>
<dbReference type="InterPro" id="IPR050134">
    <property type="entry name" value="NAD-dep_sirtuin_deacylases"/>
</dbReference>
<evidence type="ECO:0000313" key="13">
    <source>
        <dbReference type="EMBL" id="CAD9956579.1"/>
    </source>
</evidence>
<evidence type="ECO:0000256" key="6">
    <source>
        <dbReference type="PIRNR" id="PIRNR037938"/>
    </source>
</evidence>
<keyword evidence="3 6" id="KW-0479">Metal-binding</keyword>
<evidence type="ECO:0000256" key="1">
    <source>
        <dbReference type="ARBA" id="ARBA00006924"/>
    </source>
</evidence>
<feature type="binding site" evidence="8">
    <location>
        <begin position="258"/>
        <end position="259"/>
    </location>
    <ligand>
        <name>NAD(+)</name>
        <dbReference type="ChEBI" id="CHEBI:57540"/>
    </ligand>
</feature>
<protein>
    <recommendedName>
        <fullName evidence="6">NAD-dependent protein deacetylase</fullName>
        <ecNumber evidence="6">2.3.1.286</ecNumber>
    </recommendedName>
</protein>
<feature type="binding site" evidence="9 10">
    <location>
        <position position="219"/>
    </location>
    <ligand>
        <name>Zn(2+)</name>
        <dbReference type="ChEBI" id="CHEBI:29105"/>
    </ligand>
</feature>
<feature type="binding site" evidence="8">
    <location>
        <position position="304"/>
    </location>
    <ligand>
        <name>NAD(+)</name>
        <dbReference type="ChEBI" id="CHEBI:57540"/>
    </ligand>
</feature>
<organism evidence="13">
    <name type="scientific">Entomoneis paludosa</name>
    <dbReference type="NCBI Taxonomy" id="265537"/>
    <lineage>
        <taxon>Eukaryota</taxon>
        <taxon>Sar</taxon>
        <taxon>Stramenopiles</taxon>
        <taxon>Ochrophyta</taxon>
        <taxon>Bacillariophyta</taxon>
        <taxon>Bacillariophyceae</taxon>
        <taxon>Bacillariophycidae</taxon>
        <taxon>Entomoneidaceae</taxon>
        <taxon>Entomoneis</taxon>
    </lineage>
</organism>
<dbReference type="InterPro" id="IPR003000">
    <property type="entry name" value="Sirtuin"/>
</dbReference>
<gene>
    <name evidence="13" type="ORF">APAL1065_LOCUS7882</name>
</gene>
<evidence type="ECO:0000256" key="10">
    <source>
        <dbReference type="PROSITE-ProRule" id="PRU00236"/>
    </source>
</evidence>
<feature type="binding site" evidence="9 10">
    <location>
        <position position="216"/>
    </location>
    <ligand>
        <name>Zn(2+)</name>
        <dbReference type="ChEBI" id="CHEBI:29105"/>
    </ligand>
</feature>
<evidence type="ECO:0000256" key="4">
    <source>
        <dbReference type="ARBA" id="ARBA00022833"/>
    </source>
</evidence>
<evidence type="ECO:0000256" key="8">
    <source>
        <dbReference type="PIRSR" id="PIRSR037938-2"/>
    </source>
</evidence>
<dbReference type="Gene3D" id="3.40.50.1220">
    <property type="entry name" value="TPP-binding domain"/>
    <property type="match status" value="1"/>
</dbReference>
<dbReference type="InterPro" id="IPR026590">
    <property type="entry name" value="Ssirtuin_cat_dom"/>
</dbReference>
<feature type="binding site" evidence="8">
    <location>
        <begin position="88"/>
        <end position="90"/>
    </location>
    <ligand>
        <name>NAD(+)</name>
        <dbReference type="ChEBI" id="CHEBI:57540"/>
    </ligand>
</feature>
<feature type="active site" description="Proton acceptor" evidence="7 10">
    <location>
        <position position="182"/>
    </location>
</feature>
<dbReference type="SUPFAM" id="SSF52467">
    <property type="entry name" value="DHS-like NAD/FAD-binding domain"/>
    <property type="match status" value="1"/>
</dbReference>
<reference evidence="13" key="1">
    <citation type="submission" date="2021-01" db="EMBL/GenBank/DDBJ databases">
        <authorList>
            <person name="Corre E."/>
            <person name="Pelletier E."/>
            <person name="Niang G."/>
            <person name="Scheremetjew M."/>
            <person name="Finn R."/>
            <person name="Kale V."/>
            <person name="Holt S."/>
            <person name="Cochrane G."/>
            <person name="Meng A."/>
            <person name="Brown T."/>
            <person name="Cohen L."/>
        </authorList>
    </citation>
    <scope>NUCLEOTIDE SEQUENCE</scope>
    <source>
        <strain evidence="13">CCMP125</strain>
    </source>
</reference>
<dbReference type="PANTHER" id="PTHR11085">
    <property type="entry name" value="NAD-DEPENDENT PROTEIN DEACYLASE SIRTUIN-5, MITOCHONDRIAL-RELATED"/>
    <property type="match status" value="1"/>
</dbReference>
<comment type="catalytic activity">
    <reaction evidence="6">
        <text>N(6)-acetyl-L-lysyl-[protein] + NAD(+) + H2O = 2''-O-acetyl-ADP-D-ribose + nicotinamide + L-lysyl-[protein]</text>
        <dbReference type="Rhea" id="RHEA:43636"/>
        <dbReference type="Rhea" id="RHEA-COMP:9752"/>
        <dbReference type="Rhea" id="RHEA-COMP:10731"/>
        <dbReference type="ChEBI" id="CHEBI:15377"/>
        <dbReference type="ChEBI" id="CHEBI:17154"/>
        <dbReference type="ChEBI" id="CHEBI:29969"/>
        <dbReference type="ChEBI" id="CHEBI:57540"/>
        <dbReference type="ChEBI" id="CHEBI:61930"/>
        <dbReference type="ChEBI" id="CHEBI:83767"/>
        <dbReference type="EC" id="2.3.1.286"/>
    </reaction>
</comment>
<proteinExistence type="inferred from homology"/>
<dbReference type="PROSITE" id="PS50305">
    <property type="entry name" value="SIRTUIN"/>
    <property type="match status" value="1"/>
</dbReference>
<dbReference type="EMBL" id="HBHT01011729">
    <property type="protein sequence ID" value="CAD9956579.1"/>
    <property type="molecule type" value="Transcribed_RNA"/>
</dbReference>
<sequence>MGNNETTPVDKEENRSNAPVKDDDVEQLTDALDKVKVSDDKPNKKVDNGESKPSEALQQFASWIKKGQVGKLLVVTGAGISVSAGIPDFRTEGTGLYDNLQKYNLPYPEAVFDLDFFARKPQPFVTLAKELWPTGLTFKPTITHCFLTLLSRKNVLLRVYSQNIDGLEHLAQLPTEKLVECHGHFRTASCIRCKRSAPDMEVIKETIIDQGQAPVCKTCKQGYVKPDIVFFGEGLPAQFHSLLPRDLKEADCCLVLGTSLQVAPVSQIPEQVKRGTKRALINRELVGSFSSKRFGQDLVELDDCDKSIRSLANILGWLDELEALHAEVNGD</sequence>
<evidence type="ECO:0000256" key="3">
    <source>
        <dbReference type="ARBA" id="ARBA00022723"/>
    </source>
</evidence>
<keyword evidence="5 6" id="KW-0520">NAD</keyword>
<feature type="binding site" evidence="9 10">
    <location>
        <position position="193"/>
    </location>
    <ligand>
        <name>Zn(2+)</name>
        <dbReference type="ChEBI" id="CHEBI:29105"/>
    </ligand>
</feature>
<feature type="domain" description="Deacetylase sirtuin-type" evidence="12">
    <location>
        <begin position="50"/>
        <end position="318"/>
    </location>
</feature>
<dbReference type="Pfam" id="PF02146">
    <property type="entry name" value="SIR2"/>
    <property type="match status" value="1"/>
</dbReference>
<evidence type="ECO:0000259" key="12">
    <source>
        <dbReference type="PROSITE" id="PS50305"/>
    </source>
</evidence>
<feature type="binding site" evidence="8">
    <location>
        <begin position="162"/>
        <end position="165"/>
    </location>
    <ligand>
        <name>NAD(+)</name>
        <dbReference type="ChEBI" id="CHEBI:57540"/>
    </ligand>
</feature>
<evidence type="ECO:0000256" key="7">
    <source>
        <dbReference type="PIRSR" id="PIRSR037938-1"/>
    </source>
</evidence>
<dbReference type="InterPro" id="IPR026591">
    <property type="entry name" value="Sirtuin_cat_small_dom_sf"/>
</dbReference>
<keyword evidence="2 6" id="KW-0808">Transferase</keyword>
<dbReference type="PANTHER" id="PTHR11085:SF6">
    <property type="entry name" value="NAD-DEPENDENT PROTEIN DEACETYLASE SIRTUIN-2"/>
    <property type="match status" value="1"/>
</dbReference>
<dbReference type="GO" id="GO:0005634">
    <property type="term" value="C:nucleus"/>
    <property type="evidence" value="ECO:0007669"/>
    <property type="project" value="TreeGrafter"/>
</dbReference>
<evidence type="ECO:0000256" key="9">
    <source>
        <dbReference type="PIRSR" id="PIRSR037938-3"/>
    </source>
</evidence>
<dbReference type="AlphaFoldDB" id="A0A7S2Y729"/>
<dbReference type="InterPro" id="IPR017328">
    <property type="entry name" value="Sirtuin_class_I"/>
</dbReference>
<dbReference type="GO" id="GO:0070403">
    <property type="term" value="F:NAD+ binding"/>
    <property type="evidence" value="ECO:0007669"/>
    <property type="project" value="UniProtKB-UniRule"/>
</dbReference>
<comment type="cofactor">
    <cofactor evidence="9">
        <name>Zn(2+)</name>
        <dbReference type="ChEBI" id="CHEBI:29105"/>
    </cofactor>
    <text evidence="9">Binds 1 zinc ion per subunit.</text>
</comment>
<dbReference type="EC" id="2.3.1.286" evidence="6"/>
<feature type="compositionally biased region" description="Basic and acidic residues" evidence="11">
    <location>
        <begin position="31"/>
        <end position="53"/>
    </location>
</feature>
<comment type="similarity">
    <text evidence="1 6">Belongs to the sirtuin family. Class I subfamily.</text>
</comment>